<dbReference type="Pfam" id="PF04909">
    <property type="entry name" value="Amidohydro_2"/>
    <property type="match status" value="1"/>
</dbReference>
<evidence type="ECO:0000256" key="1">
    <source>
        <dbReference type="SAM" id="SignalP"/>
    </source>
</evidence>
<name>A0A4Y9M8I7_9BRAD</name>
<gene>
    <name evidence="3" type="ORF">E4K65_03645</name>
</gene>
<dbReference type="OrthoDB" id="9787654at2"/>
<dbReference type="GO" id="GO:0016787">
    <property type="term" value="F:hydrolase activity"/>
    <property type="evidence" value="ECO:0007669"/>
    <property type="project" value="UniProtKB-KW"/>
</dbReference>
<dbReference type="SUPFAM" id="SSF51556">
    <property type="entry name" value="Metallo-dependent hydrolases"/>
    <property type="match status" value="1"/>
</dbReference>
<keyword evidence="4" id="KW-1185">Reference proteome</keyword>
<keyword evidence="1" id="KW-0732">Signal</keyword>
<dbReference type="Gene3D" id="3.20.20.140">
    <property type="entry name" value="Metal-dependent hydrolases"/>
    <property type="match status" value="1"/>
</dbReference>
<sequence>MTTKARTNDVAAALLTRRTVLAGLAASALPGIAPAQAQEVRWSSGSEKPHFVPPAGATDCHFHTYDKTYPIAKSATLLPDDTLPDDYRALQRRIGTTRGVIIQPSTYGTDNRLQIASRQALGAENFRVVAVVAEDISEAELRRLDEQGVRGVRFNLGFPGVLTVNSLPTLAPRLADLGWHCQINMRPKQIEDNADLLASLPGRLVFDHLAQVPQPAGVESAPYKIIRGLLDRGKTWVKLSGPYVSSKQGAPDYADAAAVAAAYVKAAPERLVWGSDWPHPSEPKDHKPDDARLFDLFAQCAGDAAAFKRILVDNPAEFYGFPKVAP</sequence>
<evidence type="ECO:0000313" key="4">
    <source>
        <dbReference type="Proteomes" id="UP000297966"/>
    </source>
</evidence>
<reference evidence="3 4" key="1">
    <citation type="submission" date="2019-03" db="EMBL/GenBank/DDBJ databases">
        <title>Bradyrhizobium diversity isolated from nodules of Chamaecrista fasciculata.</title>
        <authorList>
            <person name="Klepa M.S."/>
            <person name="Urquiaga M.O."/>
            <person name="Hungria M."/>
            <person name="Delamuta J.R."/>
        </authorList>
    </citation>
    <scope>NUCLEOTIDE SEQUENCE [LARGE SCALE GENOMIC DNA]</scope>
    <source>
        <strain evidence="3 4">CNPSo 3448</strain>
    </source>
</reference>
<dbReference type="PANTHER" id="PTHR35563:SF2">
    <property type="entry name" value="BARREL METAL-DEPENDENT HYDROLASE, PUTATIVE (AFU_ORTHOLOGUE AFUA_1G16240)-RELATED"/>
    <property type="match status" value="1"/>
</dbReference>
<feature type="signal peptide" evidence="1">
    <location>
        <begin position="1"/>
        <end position="37"/>
    </location>
</feature>
<dbReference type="PANTHER" id="PTHR35563">
    <property type="entry name" value="BARREL METAL-DEPENDENT HYDROLASE, PUTATIVE (AFU_ORTHOLOGUE AFUA_1G16240)-RELATED"/>
    <property type="match status" value="1"/>
</dbReference>
<dbReference type="InterPro" id="IPR006311">
    <property type="entry name" value="TAT_signal"/>
</dbReference>
<proteinExistence type="predicted"/>
<dbReference type="InterPro" id="IPR032466">
    <property type="entry name" value="Metal_Hydrolase"/>
</dbReference>
<dbReference type="Proteomes" id="UP000297966">
    <property type="component" value="Unassembled WGS sequence"/>
</dbReference>
<dbReference type="InterPro" id="IPR052358">
    <property type="entry name" value="Aro_Compnd_Degr_Hydrolases"/>
</dbReference>
<feature type="domain" description="Amidohydrolase-related" evidence="2">
    <location>
        <begin position="59"/>
        <end position="321"/>
    </location>
</feature>
<dbReference type="PROSITE" id="PS51318">
    <property type="entry name" value="TAT"/>
    <property type="match status" value="1"/>
</dbReference>
<accession>A0A4Y9M8I7</accession>
<evidence type="ECO:0000259" key="2">
    <source>
        <dbReference type="Pfam" id="PF04909"/>
    </source>
</evidence>
<comment type="caution">
    <text evidence="3">The sequence shown here is derived from an EMBL/GenBank/DDBJ whole genome shotgun (WGS) entry which is preliminary data.</text>
</comment>
<dbReference type="EMBL" id="SPQT01000001">
    <property type="protein sequence ID" value="TFV51472.1"/>
    <property type="molecule type" value="Genomic_DNA"/>
</dbReference>
<organism evidence="3 4">
    <name type="scientific">Bradyrhizobium niftali</name>
    <dbReference type="NCBI Taxonomy" id="2560055"/>
    <lineage>
        <taxon>Bacteria</taxon>
        <taxon>Pseudomonadati</taxon>
        <taxon>Pseudomonadota</taxon>
        <taxon>Alphaproteobacteria</taxon>
        <taxon>Hyphomicrobiales</taxon>
        <taxon>Nitrobacteraceae</taxon>
        <taxon>Bradyrhizobium</taxon>
    </lineage>
</organism>
<evidence type="ECO:0000313" key="3">
    <source>
        <dbReference type="EMBL" id="TFV51472.1"/>
    </source>
</evidence>
<dbReference type="AlphaFoldDB" id="A0A4Y9M8I7"/>
<feature type="chain" id="PRO_5021479018" evidence="1">
    <location>
        <begin position="38"/>
        <end position="326"/>
    </location>
</feature>
<protein>
    <submittedName>
        <fullName evidence="3">2-pyrone-4,6-dicarboxylate hydrolase</fullName>
    </submittedName>
</protein>
<keyword evidence="3" id="KW-0378">Hydrolase</keyword>
<dbReference type="InterPro" id="IPR006680">
    <property type="entry name" value="Amidohydro-rel"/>
</dbReference>